<feature type="region of interest" description="Disordered" evidence="1">
    <location>
        <begin position="299"/>
        <end position="406"/>
    </location>
</feature>
<dbReference type="OrthoDB" id="7862313at2759"/>
<dbReference type="GO" id="GO:0046856">
    <property type="term" value="P:phosphatidylinositol dephosphorylation"/>
    <property type="evidence" value="ECO:0007669"/>
    <property type="project" value="InterPro"/>
</dbReference>
<dbReference type="SMART" id="SM00128">
    <property type="entry name" value="IPPc"/>
    <property type="match status" value="1"/>
</dbReference>
<dbReference type="GO" id="GO:0004439">
    <property type="term" value="F:phosphatidylinositol-4,5-bisphosphate 5-phosphatase activity"/>
    <property type="evidence" value="ECO:0007669"/>
    <property type="project" value="TreeGrafter"/>
</dbReference>
<dbReference type="PANTHER" id="PTHR11200">
    <property type="entry name" value="INOSITOL 5-PHOSPHATASE"/>
    <property type="match status" value="1"/>
</dbReference>
<organism evidence="3 4">
    <name type="scientific">Ustilago trichophora</name>
    <dbReference type="NCBI Taxonomy" id="86804"/>
    <lineage>
        <taxon>Eukaryota</taxon>
        <taxon>Fungi</taxon>
        <taxon>Dikarya</taxon>
        <taxon>Basidiomycota</taxon>
        <taxon>Ustilaginomycotina</taxon>
        <taxon>Ustilaginomycetes</taxon>
        <taxon>Ustilaginales</taxon>
        <taxon>Ustilaginaceae</taxon>
        <taxon>Ustilago</taxon>
    </lineage>
</organism>
<dbReference type="InterPro" id="IPR036691">
    <property type="entry name" value="Endo/exonu/phosph_ase_sf"/>
</dbReference>
<name>A0A5C3E7G9_9BASI</name>
<evidence type="ECO:0000259" key="2">
    <source>
        <dbReference type="SMART" id="SM00128"/>
    </source>
</evidence>
<feature type="compositionally biased region" description="Basic and acidic residues" evidence="1">
    <location>
        <begin position="526"/>
        <end position="536"/>
    </location>
</feature>
<dbReference type="Gene3D" id="3.60.10.10">
    <property type="entry name" value="Endonuclease/exonuclease/phosphatase"/>
    <property type="match status" value="2"/>
</dbReference>
<accession>A0A5C3E7G9</accession>
<dbReference type="InterPro" id="IPR046985">
    <property type="entry name" value="IP5"/>
</dbReference>
<protein>
    <submittedName>
        <fullName evidence="3">Related to INP52 - phosphatidylinositol phosphate phosphatase</fullName>
    </submittedName>
</protein>
<evidence type="ECO:0000313" key="3">
    <source>
        <dbReference type="EMBL" id="SPO26090.1"/>
    </source>
</evidence>
<feature type="region of interest" description="Disordered" evidence="1">
    <location>
        <begin position="128"/>
        <end position="147"/>
    </location>
</feature>
<feature type="domain" description="Inositol polyphosphate-related phosphatase" evidence="2">
    <location>
        <begin position="146"/>
        <end position="582"/>
    </location>
</feature>
<dbReference type="SUPFAM" id="SSF56219">
    <property type="entry name" value="DNase I-like"/>
    <property type="match status" value="2"/>
</dbReference>
<keyword evidence="4" id="KW-1185">Reference proteome</keyword>
<dbReference type="InterPro" id="IPR000300">
    <property type="entry name" value="IPPc"/>
</dbReference>
<feature type="region of interest" description="Disordered" evidence="1">
    <location>
        <begin position="512"/>
        <end position="554"/>
    </location>
</feature>
<dbReference type="Proteomes" id="UP000324022">
    <property type="component" value="Unassembled WGS sequence"/>
</dbReference>
<feature type="compositionally biased region" description="Pro residues" evidence="1">
    <location>
        <begin position="390"/>
        <end position="404"/>
    </location>
</feature>
<sequence length="582" mass="64776">MSASPEPYSHTQRIFAIVSNVSFGVEQSCVLVIKPRRKDPDTASLLSVIPILPDLKIEIEPQQGLTASAATPRNHPPAATTLGISSLPQSLPTIHTLLESVVPDLFASDKADTSNAALNSPCLMALRQRQAASHPPPPRPASPTQNDIRISLGTFNVNGQLPSDDIPTIIGLKKWLRAEQEPDLIVLGFQEVDTSSGAYLYYSPAREDAWTRSITQALGRRADKYRKIAAKQLVGLMILVFVRTDLEADVSEGLQAMERRCWDWNEIYKRLRFRLTQPKMEDFWESPATAAQIREVEINRGSDLGDSSKEQPTNPFKTAHDAEEEASSENGRQEGVEQELQEAVSSGKQAKDDNGLIDNKQPPHAFSSDAAPSRNGITTNAAEFSTLPVSPKPTSPPPGVPLPPSTSYTEHPIMEHDIILHLGDLNFRLDLSHSEAHRLIRSRQYELLYRYDQLESLRTSGSLFDDFEEGKIDFAPTYKFDKGTDRYDTSEKQRVPAWTDRVLWSVTREWEDTAGSGESATSEVKGSGKGDGKREEDGDEEGEKQGQKRRRQGVVLQAYESIPDLKFSDHRPVRATFLVRVR</sequence>
<proteinExistence type="predicted"/>
<dbReference type="AlphaFoldDB" id="A0A5C3E7G9"/>
<reference evidence="3 4" key="1">
    <citation type="submission" date="2018-03" db="EMBL/GenBank/DDBJ databases">
        <authorList>
            <person name="Guldener U."/>
        </authorList>
    </citation>
    <scope>NUCLEOTIDE SEQUENCE [LARGE SCALE GENOMIC DNA]</scope>
    <source>
        <strain evidence="3 4">NBRC100155</strain>
    </source>
</reference>
<dbReference type="Pfam" id="PF22669">
    <property type="entry name" value="Exo_endo_phos2"/>
    <property type="match status" value="2"/>
</dbReference>
<gene>
    <name evidence="3" type="ORF">UTRI_02364</name>
</gene>
<evidence type="ECO:0000313" key="4">
    <source>
        <dbReference type="Proteomes" id="UP000324022"/>
    </source>
</evidence>
<evidence type="ECO:0000256" key="1">
    <source>
        <dbReference type="SAM" id="MobiDB-lite"/>
    </source>
</evidence>
<dbReference type="EMBL" id="OOIN01000013">
    <property type="protein sequence ID" value="SPO26090.1"/>
    <property type="molecule type" value="Genomic_DNA"/>
</dbReference>
<dbReference type="PANTHER" id="PTHR11200:SF300">
    <property type="entry name" value="TYPE II INOSITOL 1,4,5-TRISPHOSPHATE 5-PHOSPHATASE"/>
    <property type="match status" value="1"/>
</dbReference>